<comment type="caution">
    <text evidence="4">The sequence shown here is derived from an EMBL/GenBank/DDBJ whole genome shotgun (WGS) entry which is preliminary data.</text>
</comment>
<dbReference type="InterPro" id="IPR025105">
    <property type="entry name" value="DUF4010"/>
</dbReference>
<gene>
    <name evidence="4" type="ORF">HNQ36_005295</name>
</gene>
<dbReference type="PANTHER" id="PTHR39084:SF1">
    <property type="entry name" value="DUF4010 DOMAIN-CONTAINING PROTEIN"/>
    <property type="match status" value="1"/>
</dbReference>
<dbReference type="Proteomes" id="UP000521227">
    <property type="component" value="Unassembled WGS sequence"/>
</dbReference>
<evidence type="ECO:0000256" key="1">
    <source>
        <dbReference type="SAM" id="Phobius"/>
    </source>
</evidence>
<reference evidence="4 5" key="1">
    <citation type="submission" date="2020-08" db="EMBL/GenBank/DDBJ databases">
        <title>Genomic Encyclopedia of Type Strains, Phase IV (KMG-IV): sequencing the most valuable type-strain genomes for metagenomic binning, comparative biology and taxonomic classification.</title>
        <authorList>
            <person name="Goeker M."/>
        </authorList>
    </citation>
    <scope>NUCLEOTIDE SEQUENCE [LARGE SCALE GENOMIC DNA]</scope>
    <source>
        <strain evidence="4 5">DSM 17498</strain>
    </source>
</reference>
<proteinExistence type="predicted"/>
<feature type="transmembrane region" description="Helical" evidence="1">
    <location>
        <begin position="339"/>
        <end position="359"/>
    </location>
</feature>
<feature type="transmembrane region" description="Helical" evidence="1">
    <location>
        <begin position="42"/>
        <end position="61"/>
    </location>
</feature>
<feature type="transmembrane region" description="Helical" evidence="1">
    <location>
        <begin position="67"/>
        <end position="86"/>
    </location>
</feature>
<dbReference type="Pfam" id="PF13194">
    <property type="entry name" value="DUF4010"/>
    <property type="match status" value="1"/>
</dbReference>
<feature type="transmembrane region" description="Helical" evidence="1">
    <location>
        <begin position="93"/>
        <end position="113"/>
    </location>
</feature>
<feature type="transmembrane region" description="Helical" evidence="1">
    <location>
        <begin position="179"/>
        <end position="200"/>
    </location>
</feature>
<keyword evidence="1" id="KW-0812">Transmembrane</keyword>
<feature type="transmembrane region" description="Helical" evidence="1">
    <location>
        <begin position="304"/>
        <end position="327"/>
    </location>
</feature>
<feature type="transmembrane region" description="Helical" evidence="1">
    <location>
        <begin position="119"/>
        <end position="137"/>
    </location>
</feature>
<evidence type="ECO:0000313" key="4">
    <source>
        <dbReference type="EMBL" id="MBB5055284.1"/>
    </source>
</evidence>
<protein>
    <submittedName>
        <fullName evidence="4">Uncharacterized membrane protein (DUF4010 family)</fullName>
    </submittedName>
</protein>
<feature type="transmembrane region" description="Helical" evidence="1">
    <location>
        <begin position="401"/>
        <end position="422"/>
    </location>
</feature>
<feature type="transmembrane region" description="Helical" evidence="1">
    <location>
        <begin position="272"/>
        <end position="292"/>
    </location>
</feature>
<dbReference type="AlphaFoldDB" id="A0A840N9R1"/>
<feature type="domain" description="MgtC/SapB/SrpB/YhiD N-terminal" evidence="2">
    <location>
        <begin position="14"/>
        <end position="139"/>
    </location>
</feature>
<accession>A0A840N9R1</accession>
<dbReference type="PANTHER" id="PTHR39084">
    <property type="entry name" value="MEMBRANE PROTEIN-RELATED"/>
    <property type="match status" value="1"/>
</dbReference>
<keyword evidence="1" id="KW-0472">Membrane</keyword>
<feature type="transmembrane region" description="Helical" evidence="1">
    <location>
        <begin position="244"/>
        <end position="265"/>
    </location>
</feature>
<sequence>MNAVMDQSQILSRLATSLAIGLLVGLERGWRTRDEQDHQRAAGFRTFALSGLLGGVTGTVALQTNGLVIGFAFLGYSAAFAAFHLLEAKAERNVSVTSVVAGMLTFLLGTMSVAGDPRIAIGCAVAMTGLLALREWLHSRIASLTWQELRAVLILLAMSFLLLPILPNRTVDPWNSVNLYEIWLLAILTAAISFVGYVAVRILGDRLGIVMTAIAGGLASSTVATLTFAGLIRAHPGSFKLLSAGILIAGAVMMARVAVVAIALNRALFGPLVLPLASAAAILATGAIILLASNTERHMPKLLIHNPLAFGTALKSAAFIGTVTLVAEITRQAFGSTGVLIVAALSGVADVDAVTISMARLGGGYLELNTAARAIIIAVCINTISKAAISGWAGGRDTGILVGGISVVAIVAGLAATTWQILG</sequence>
<feature type="transmembrane region" description="Helical" evidence="1">
    <location>
        <begin position="207"/>
        <end position="232"/>
    </location>
</feature>
<evidence type="ECO:0000259" key="2">
    <source>
        <dbReference type="Pfam" id="PF02308"/>
    </source>
</evidence>
<dbReference type="EMBL" id="JACHIJ010000014">
    <property type="protein sequence ID" value="MBB5055284.1"/>
    <property type="molecule type" value="Genomic_DNA"/>
</dbReference>
<organism evidence="4 5">
    <name type="scientific">Afipia massiliensis</name>
    <dbReference type="NCBI Taxonomy" id="211460"/>
    <lineage>
        <taxon>Bacteria</taxon>
        <taxon>Pseudomonadati</taxon>
        <taxon>Pseudomonadota</taxon>
        <taxon>Alphaproteobacteria</taxon>
        <taxon>Hyphomicrobiales</taxon>
        <taxon>Nitrobacteraceae</taxon>
        <taxon>Afipia</taxon>
    </lineage>
</organism>
<dbReference type="RefSeq" id="WP_246395553.1">
    <property type="nucleotide sequence ID" value="NZ_JACHIJ010000014.1"/>
</dbReference>
<evidence type="ECO:0000259" key="3">
    <source>
        <dbReference type="Pfam" id="PF13194"/>
    </source>
</evidence>
<feature type="transmembrane region" description="Helical" evidence="1">
    <location>
        <begin position="371"/>
        <end position="389"/>
    </location>
</feature>
<feature type="domain" description="DUF4010" evidence="3">
    <location>
        <begin position="187"/>
        <end position="394"/>
    </location>
</feature>
<name>A0A840N9R1_9BRAD</name>
<feature type="transmembrane region" description="Helical" evidence="1">
    <location>
        <begin position="149"/>
        <end position="167"/>
    </location>
</feature>
<dbReference type="InterPro" id="IPR049177">
    <property type="entry name" value="MgtC_SapB_SrpB_YhiD_N"/>
</dbReference>
<keyword evidence="1" id="KW-1133">Transmembrane helix</keyword>
<evidence type="ECO:0000313" key="5">
    <source>
        <dbReference type="Proteomes" id="UP000521227"/>
    </source>
</evidence>
<dbReference type="Pfam" id="PF02308">
    <property type="entry name" value="MgtC"/>
    <property type="match status" value="1"/>
</dbReference>